<evidence type="ECO:0000313" key="1">
    <source>
        <dbReference type="EMBL" id="CAG8601388.1"/>
    </source>
</evidence>
<comment type="caution">
    <text evidence="1">The sequence shown here is derived from an EMBL/GenBank/DDBJ whole genome shotgun (WGS) entry which is preliminary data.</text>
</comment>
<dbReference type="EMBL" id="CAJVPU010010037">
    <property type="protein sequence ID" value="CAG8601388.1"/>
    <property type="molecule type" value="Genomic_DNA"/>
</dbReference>
<organism evidence="1 2">
    <name type="scientific">Dentiscutata heterogama</name>
    <dbReference type="NCBI Taxonomy" id="1316150"/>
    <lineage>
        <taxon>Eukaryota</taxon>
        <taxon>Fungi</taxon>
        <taxon>Fungi incertae sedis</taxon>
        <taxon>Mucoromycota</taxon>
        <taxon>Glomeromycotina</taxon>
        <taxon>Glomeromycetes</taxon>
        <taxon>Diversisporales</taxon>
        <taxon>Gigasporaceae</taxon>
        <taxon>Dentiscutata</taxon>
    </lineage>
</organism>
<feature type="non-terminal residue" evidence="1">
    <location>
        <position position="1"/>
    </location>
</feature>
<dbReference type="Proteomes" id="UP000789702">
    <property type="component" value="Unassembled WGS sequence"/>
</dbReference>
<accession>A0ACA9MVL1</accession>
<reference evidence="1" key="1">
    <citation type="submission" date="2021-06" db="EMBL/GenBank/DDBJ databases">
        <authorList>
            <person name="Kallberg Y."/>
            <person name="Tangrot J."/>
            <person name="Rosling A."/>
        </authorList>
    </citation>
    <scope>NUCLEOTIDE SEQUENCE</scope>
    <source>
        <strain evidence="1">IL203A</strain>
    </source>
</reference>
<protein>
    <submittedName>
        <fullName evidence="1">3206_t:CDS:1</fullName>
    </submittedName>
</protein>
<sequence length="43" mass="4924">LHLNNSNMEIDFPLYSSSNPNIISKTQPSNIINNQHQEINSKE</sequence>
<evidence type="ECO:0000313" key="2">
    <source>
        <dbReference type="Proteomes" id="UP000789702"/>
    </source>
</evidence>
<keyword evidence="2" id="KW-1185">Reference proteome</keyword>
<gene>
    <name evidence="1" type="ORF">DHETER_LOCUS7264</name>
</gene>
<proteinExistence type="predicted"/>
<name>A0ACA9MVL1_9GLOM</name>